<proteinExistence type="predicted"/>
<name>A0ABS2SP85_9BACI</name>
<protein>
    <submittedName>
        <fullName evidence="2">Ribosomal protein S18 acetylase RimI-like enzyme</fullName>
    </submittedName>
</protein>
<dbReference type="Proteomes" id="UP001179280">
    <property type="component" value="Unassembled WGS sequence"/>
</dbReference>
<keyword evidence="3" id="KW-1185">Reference proteome</keyword>
<organism evidence="2 3">
    <name type="scientific">Shouchella xiaoxiensis</name>
    <dbReference type="NCBI Taxonomy" id="766895"/>
    <lineage>
        <taxon>Bacteria</taxon>
        <taxon>Bacillati</taxon>
        <taxon>Bacillota</taxon>
        <taxon>Bacilli</taxon>
        <taxon>Bacillales</taxon>
        <taxon>Bacillaceae</taxon>
        <taxon>Shouchella</taxon>
    </lineage>
</organism>
<evidence type="ECO:0000259" key="1">
    <source>
        <dbReference type="Pfam" id="PF00583"/>
    </source>
</evidence>
<evidence type="ECO:0000313" key="3">
    <source>
        <dbReference type="Proteomes" id="UP001179280"/>
    </source>
</evidence>
<sequence>MSVKQITFDFQETQVTAMAELYARVWGSEVETARVKIARYQTYSGFKAVLLVSNKEELIGFAYGYTSSPGQYYHDLLAAALTADRRQWLDDCFEFVELVVDKAMRRLGGGRILVQSLMEATDCQKALLTTQMANQPAITLYKQLNWVAIQDDFLPSSSGEPYVMMGKVLK</sequence>
<dbReference type="Gene3D" id="3.40.630.30">
    <property type="match status" value="1"/>
</dbReference>
<dbReference type="EMBL" id="JAFBCV010000001">
    <property type="protein sequence ID" value="MBM7837325.1"/>
    <property type="molecule type" value="Genomic_DNA"/>
</dbReference>
<feature type="domain" description="N-acetyltransferase" evidence="1">
    <location>
        <begin position="18"/>
        <end position="144"/>
    </location>
</feature>
<gene>
    <name evidence="2" type="ORF">JOC54_000556</name>
</gene>
<accession>A0ABS2SP85</accession>
<reference evidence="2" key="1">
    <citation type="submission" date="2021-01" db="EMBL/GenBank/DDBJ databases">
        <title>Genomic Encyclopedia of Type Strains, Phase IV (KMG-IV): sequencing the most valuable type-strain genomes for metagenomic binning, comparative biology and taxonomic classification.</title>
        <authorList>
            <person name="Goeker M."/>
        </authorList>
    </citation>
    <scope>NUCLEOTIDE SEQUENCE</scope>
    <source>
        <strain evidence="2">DSM 21943</strain>
    </source>
</reference>
<dbReference type="InterPro" id="IPR000182">
    <property type="entry name" value="GNAT_dom"/>
</dbReference>
<dbReference type="InterPro" id="IPR016181">
    <property type="entry name" value="Acyl_CoA_acyltransferase"/>
</dbReference>
<dbReference type="Pfam" id="PF00583">
    <property type="entry name" value="Acetyltransf_1"/>
    <property type="match status" value="1"/>
</dbReference>
<evidence type="ECO:0000313" key="2">
    <source>
        <dbReference type="EMBL" id="MBM7837325.1"/>
    </source>
</evidence>
<dbReference type="SUPFAM" id="SSF55729">
    <property type="entry name" value="Acyl-CoA N-acyltransferases (Nat)"/>
    <property type="match status" value="1"/>
</dbReference>
<comment type="caution">
    <text evidence="2">The sequence shown here is derived from an EMBL/GenBank/DDBJ whole genome shotgun (WGS) entry which is preliminary data.</text>
</comment>